<dbReference type="Gene3D" id="1.10.1420.10">
    <property type="match status" value="2"/>
</dbReference>
<dbReference type="Pfam" id="PF01624">
    <property type="entry name" value="MutS_I"/>
    <property type="match status" value="1"/>
</dbReference>
<keyword evidence="2 6" id="KW-0547">Nucleotide-binding</keyword>
<organism evidence="10 11">
    <name type="scientific">Aphis glycines</name>
    <name type="common">Soybean aphid</name>
    <dbReference type="NCBI Taxonomy" id="307491"/>
    <lineage>
        <taxon>Eukaryota</taxon>
        <taxon>Metazoa</taxon>
        <taxon>Ecdysozoa</taxon>
        <taxon>Arthropoda</taxon>
        <taxon>Hexapoda</taxon>
        <taxon>Insecta</taxon>
        <taxon>Pterygota</taxon>
        <taxon>Neoptera</taxon>
        <taxon>Paraneoptera</taxon>
        <taxon>Hemiptera</taxon>
        <taxon>Sternorrhyncha</taxon>
        <taxon>Aphidomorpha</taxon>
        <taxon>Aphidoidea</taxon>
        <taxon>Aphididae</taxon>
        <taxon>Aphidini</taxon>
        <taxon>Aphis</taxon>
        <taxon>Aphis</taxon>
    </lineage>
</organism>
<dbReference type="Pfam" id="PF05190">
    <property type="entry name" value="MutS_IV"/>
    <property type="match status" value="1"/>
</dbReference>
<evidence type="ECO:0000256" key="6">
    <source>
        <dbReference type="PIRNR" id="PIRNR037677"/>
    </source>
</evidence>
<evidence type="ECO:0000256" key="4">
    <source>
        <dbReference type="ARBA" id="ARBA00022840"/>
    </source>
</evidence>
<dbReference type="Gene3D" id="3.40.50.300">
    <property type="entry name" value="P-loop containing nucleotide triphosphate hydrolases"/>
    <property type="match status" value="1"/>
</dbReference>
<dbReference type="GO" id="GO:0005524">
    <property type="term" value="F:ATP binding"/>
    <property type="evidence" value="ECO:0007669"/>
    <property type="project" value="UniProtKB-UniRule"/>
</dbReference>
<evidence type="ECO:0000256" key="3">
    <source>
        <dbReference type="ARBA" id="ARBA00022763"/>
    </source>
</evidence>
<dbReference type="EMBL" id="VYZN01000002">
    <property type="protein sequence ID" value="KAE9544457.1"/>
    <property type="molecule type" value="Genomic_DNA"/>
</dbReference>
<comment type="similarity">
    <text evidence="1 6 7">Belongs to the DNA mismatch repair MutS family.</text>
</comment>
<dbReference type="SUPFAM" id="SSF48334">
    <property type="entry name" value="DNA repair protein MutS, domain III"/>
    <property type="match status" value="1"/>
</dbReference>
<feature type="compositionally biased region" description="Acidic residues" evidence="8">
    <location>
        <begin position="88"/>
        <end position="97"/>
    </location>
</feature>
<dbReference type="Pfam" id="PF05192">
    <property type="entry name" value="MutS_III"/>
    <property type="match status" value="1"/>
</dbReference>
<feature type="region of interest" description="Disordered" evidence="8">
    <location>
        <begin position="1"/>
        <end position="208"/>
    </location>
</feature>
<dbReference type="Pfam" id="PF00488">
    <property type="entry name" value="MutS_V"/>
    <property type="match status" value="1"/>
</dbReference>
<feature type="compositionally biased region" description="Acidic residues" evidence="8">
    <location>
        <begin position="111"/>
        <end position="130"/>
    </location>
</feature>
<dbReference type="InterPro" id="IPR016151">
    <property type="entry name" value="DNA_mismatch_repair_MutS_N"/>
</dbReference>
<dbReference type="OrthoDB" id="121051at2759"/>
<dbReference type="InterPro" id="IPR007860">
    <property type="entry name" value="DNA_mmatch_repair_MutS_con_dom"/>
</dbReference>
<dbReference type="InterPro" id="IPR027417">
    <property type="entry name" value="P-loop_NTPase"/>
</dbReference>
<dbReference type="InterPro" id="IPR017261">
    <property type="entry name" value="DNA_mismatch_repair_MutS/MSH"/>
</dbReference>
<protein>
    <recommendedName>
        <fullName evidence="6">DNA mismatch repair protein</fullName>
    </recommendedName>
</protein>
<dbReference type="GO" id="GO:0140664">
    <property type="term" value="F:ATP-dependent DNA damage sensor activity"/>
    <property type="evidence" value="ECO:0007669"/>
    <property type="project" value="InterPro"/>
</dbReference>
<dbReference type="InterPro" id="IPR036678">
    <property type="entry name" value="MutS_con_dom_sf"/>
</dbReference>
<dbReference type="PANTHER" id="PTHR11361">
    <property type="entry name" value="DNA MISMATCH REPAIR PROTEIN MUTS FAMILY MEMBER"/>
    <property type="match status" value="1"/>
</dbReference>
<evidence type="ECO:0000256" key="5">
    <source>
        <dbReference type="ARBA" id="ARBA00023125"/>
    </source>
</evidence>
<proteinExistence type="inferred from homology"/>
<feature type="compositionally biased region" description="Polar residues" evidence="8">
    <location>
        <begin position="1"/>
        <end position="19"/>
    </location>
</feature>
<dbReference type="SMART" id="SM00533">
    <property type="entry name" value="MUTSd"/>
    <property type="match status" value="1"/>
</dbReference>
<dbReference type="InterPro" id="IPR000432">
    <property type="entry name" value="DNA_mismatch_repair_MutS_C"/>
</dbReference>
<dbReference type="SUPFAM" id="SSF52540">
    <property type="entry name" value="P-loop containing nucleoside triphosphate hydrolases"/>
    <property type="match status" value="1"/>
</dbReference>
<feature type="domain" description="DNA mismatch repair proteins mutS family" evidence="9">
    <location>
        <begin position="1041"/>
        <end position="1057"/>
    </location>
</feature>
<dbReference type="Pfam" id="PF05188">
    <property type="entry name" value="MutS_II"/>
    <property type="match status" value="1"/>
</dbReference>
<dbReference type="FunFam" id="1.10.1420.10:FF:000005">
    <property type="entry name" value="DNA mismatch repair protein"/>
    <property type="match status" value="1"/>
</dbReference>
<comment type="caution">
    <text evidence="10">The sequence shown here is derived from an EMBL/GenBank/DDBJ whole genome shotgun (WGS) entry which is preliminary data.</text>
</comment>
<dbReference type="SUPFAM" id="SSF53150">
    <property type="entry name" value="DNA repair protein MutS, domain II"/>
    <property type="match status" value="1"/>
</dbReference>
<dbReference type="InterPro" id="IPR036187">
    <property type="entry name" value="DNA_mismatch_repair_MutS_sf"/>
</dbReference>
<sequence length="1189" mass="134500">MSKNTLFNYFTRSPSSGAPKTSGPPTPESAVTSKTPKRQLSNTNKSNSVTPKRTPKSAVNGSSAKKTISNNGSTKKTTEKRKSRPLEESMEENEENEELPKKKRIRILPLSEDETDDLENFDEEDSGDEYVPDKKSLNESESEESPEPSDNDSFIDDESDEESPVKTKAGKNKKSVGKSNKSSKSNKSYTPAVDKSTKEVTKGNGVDHDNWPHLKLEFLKPEKIRDANKKSPSDPNYNPRTLYVPEDFKLTLTPGVRQWWELKAQHFDCILFFKVGKFYEMYHMDAVTTAKELNLLYMKGDFAHVGFPETAYGRFSAILVEKGYTVARIEQTETPDMMTERCRRLKKTTKFDKVVRREICRITTKGTRTFGIIDGETNDAENSFLIAISEKEMSSSTSLYGVCFIDTSIGLFHLGQFEDDCHCSRLRTLCAHYPPVQVLFERNKLTVRTKKVIDTMLSSAVKDALIPDIEFWSSSKTLITLAEGDYFKNDDNVVYPENLKMFLGSDSDLQLNANDECEFGIRSLGAVIWYLKRCKMDFQLLSRGRFDIYKPVDIESVELSNQDNINSKHMILDAITLKNLHILENSAGSYTGTLLNKLNHCSTPFGKRLLHQWLCNPLTTISSIEARQNAISSLIVIPDLMHEIRSELASLPDLERLFSRIYSQSSNGVESDHAETRAIYFEEKTYSKRKIIDFISILKGFRTSVNIMEKFQKADIKKESSESNLLTAICNYPNSPTPGVFPYLTELLDNFENSFDHDEAMKHGRIFPEPGMDDQYDRVLEKIKEVDVELKSYLKEQCKHFGCNVTYFGSDKKRYQLEVPDAASKRAGDGYELQNQRKGFKRFTTYRTKELLEKMISYEQEKIDVLKDLRERVFSRFCDKFEEWNNAIQCLATLDVFMSLAEYCRCEEEVMCIPKFIPAIVGKKPLVELIEGRYPCGSGGESFIPNDTIIGKEEDGTWNSSLILVTGPNMGGKSTLMRQLGIISVMAHMGCHVPAKSLVLNPVDRIFTRIGANDNIIAGESTFFVELCETSAILHHASRFSLVLVDELGRGTSTYDGTAIASAVVTELIQKQCRTLFSTHYHSLVEDFKVNPLVALGHMACMVENDETNEMDAEQTQETITFLYKFANGACPKSYGFNAARLAGMPVDIIKTGLRRSKEFETAAKRRILFKTLFSSNDISAVKTAILAL</sequence>
<dbReference type="FunFam" id="3.40.1170.10:FF:000002">
    <property type="entry name" value="DNA mismatch repair protein"/>
    <property type="match status" value="1"/>
</dbReference>
<feature type="compositionally biased region" description="Polar residues" evidence="8">
    <location>
        <begin position="29"/>
        <end position="72"/>
    </location>
</feature>
<dbReference type="SUPFAM" id="SSF55271">
    <property type="entry name" value="DNA repair protein MutS, domain I"/>
    <property type="match status" value="1"/>
</dbReference>
<gene>
    <name evidence="10" type="ORF">AGLY_001636</name>
</gene>
<reference evidence="10 11" key="1">
    <citation type="submission" date="2019-08" db="EMBL/GenBank/DDBJ databases">
        <title>The genome of the soybean aphid Biotype 1, its phylome, world population structure and adaptation to the North American continent.</title>
        <authorList>
            <person name="Giordano R."/>
            <person name="Donthu R.K."/>
            <person name="Hernandez A.G."/>
            <person name="Wright C.L."/>
            <person name="Zimin A.V."/>
        </authorList>
    </citation>
    <scope>NUCLEOTIDE SEQUENCE [LARGE SCALE GENOMIC DNA]</scope>
    <source>
        <tissue evidence="10">Whole aphids</tissue>
    </source>
</reference>
<dbReference type="PROSITE" id="PS00486">
    <property type="entry name" value="DNA_MISMATCH_REPAIR_2"/>
    <property type="match status" value="1"/>
</dbReference>
<feature type="compositionally biased region" description="Low complexity" evidence="8">
    <location>
        <begin position="177"/>
        <end position="188"/>
    </location>
</feature>
<dbReference type="SMART" id="SM00534">
    <property type="entry name" value="MUTSac"/>
    <property type="match status" value="1"/>
</dbReference>
<dbReference type="AlphaFoldDB" id="A0A6G0U679"/>
<comment type="function">
    <text evidence="6 7">Component of the post-replicative DNA mismatch repair system (MMR).</text>
</comment>
<dbReference type="InterPro" id="IPR007696">
    <property type="entry name" value="DNA_mismatch_repair_MutS_core"/>
</dbReference>
<evidence type="ECO:0000256" key="1">
    <source>
        <dbReference type="ARBA" id="ARBA00006271"/>
    </source>
</evidence>
<evidence type="ECO:0000259" key="9">
    <source>
        <dbReference type="PROSITE" id="PS00486"/>
    </source>
</evidence>
<dbReference type="GO" id="GO:0032301">
    <property type="term" value="C:MutSalpha complex"/>
    <property type="evidence" value="ECO:0007669"/>
    <property type="project" value="TreeGrafter"/>
</dbReference>
<keyword evidence="11" id="KW-1185">Reference proteome</keyword>
<dbReference type="Gene3D" id="3.40.1170.10">
    <property type="entry name" value="DNA repair protein MutS, domain I"/>
    <property type="match status" value="1"/>
</dbReference>
<evidence type="ECO:0000313" key="10">
    <source>
        <dbReference type="EMBL" id="KAE9544457.1"/>
    </source>
</evidence>
<evidence type="ECO:0000313" key="11">
    <source>
        <dbReference type="Proteomes" id="UP000475862"/>
    </source>
</evidence>
<evidence type="ECO:0000256" key="8">
    <source>
        <dbReference type="SAM" id="MobiDB-lite"/>
    </source>
</evidence>
<dbReference type="InterPro" id="IPR045076">
    <property type="entry name" value="MutS"/>
</dbReference>
<name>A0A6G0U679_APHGL</name>
<dbReference type="InterPro" id="IPR007695">
    <property type="entry name" value="DNA_mismatch_repair_MutS-lik_N"/>
</dbReference>
<feature type="compositionally biased region" description="Acidic residues" evidence="8">
    <location>
        <begin position="140"/>
        <end position="162"/>
    </location>
</feature>
<dbReference type="PIRSF" id="PIRSF037677">
    <property type="entry name" value="DNA_mis_repair_Msh6"/>
    <property type="match status" value="1"/>
</dbReference>
<keyword evidence="6 7" id="KW-0234">DNA repair</keyword>
<evidence type="ECO:0000256" key="2">
    <source>
        <dbReference type="ARBA" id="ARBA00022741"/>
    </source>
</evidence>
<dbReference type="Proteomes" id="UP000475862">
    <property type="component" value="Unassembled WGS sequence"/>
</dbReference>
<keyword evidence="3 6" id="KW-0227">DNA damage</keyword>
<evidence type="ECO:0000256" key="7">
    <source>
        <dbReference type="RuleBase" id="RU003756"/>
    </source>
</evidence>
<dbReference type="PANTHER" id="PTHR11361:SF148">
    <property type="entry name" value="DNA MISMATCH REPAIR PROTEIN MSH6"/>
    <property type="match status" value="1"/>
</dbReference>
<dbReference type="GO" id="GO:0030983">
    <property type="term" value="F:mismatched DNA binding"/>
    <property type="evidence" value="ECO:0007669"/>
    <property type="project" value="UniProtKB-UniRule"/>
</dbReference>
<accession>A0A6G0U679</accession>
<keyword evidence="5 6" id="KW-0238">DNA-binding</keyword>
<dbReference type="GO" id="GO:0006298">
    <property type="term" value="P:mismatch repair"/>
    <property type="evidence" value="ECO:0007669"/>
    <property type="project" value="InterPro"/>
</dbReference>
<feature type="compositionally biased region" description="Basic and acidic residues" evidence="8">
    <location>
        <begin position="195"/>
        <end position="208"/>
    </location>
</feature>
<dbReference type="Gene3D" id="3.30.420.110">
    <property type="entry name" value="MutS, connector domain"/>
    <property type="match status" value="1"/>
</dbReference>
<dbReference type="InterPro" id="IPR007861">
    <property type="entry name" value="DNA_mismatch_repair_MutS_clamp"/>
</dbReference>
<keyword evidence="4 6" id="KW-0067">ATP-binding</keyword>